<organism evidence="1 2">
    <name type="scientific">Streptomyces tsukubensis</name>
    <dbReference type="NCBI Taxonomy" id="83656"/>
    <lineage>
        <taxon>Bacteria</taxon>
        <taxon>Bacillati</taxon>
        <taxon>Actinomycetota</taxon>
        <taxon>Actinomycetes</taxon>
        <taxon>Kitasatosporales</taxon>
        <taxon>Streptomycetaceae</taxon>
        <taxon>Streptomyces</taxon>
    </lineage>
</organism>
<evidence type="ECO:0000313" key="1">
    <source>
        <dbReference type="EMBL" id="OON78899.1"/>
    </source>
</evidence>
<dbReference type="STRING" id="83656.B1H18_15470"/>
<dbReference type="AlphaFoldDB" id="A0A1V4A8L8"/>
<gene>
    <name evidence="1" type="ORF">B1H18_15470</name>
</gene>
<dbReference type="Gene3D" id="3.10.129.10">
    <property type="entry name" value="Hotdog Thioesterase"/>
    <property type="match status" value="1"/>
</dbReference>
<sequence>MRTAIVHFDDLDAFGMLHNSRYGVMVERAWISYWQQGDTAFSPDRFLLEDGCNVTKELKVEFDVPVDKVGEYGVHLWVERRGRTSLTYGFRLCSADDTVTYAHGHRVIVRLDRGTLRPAAWSDRAKPLIDGLLRPDDL</sequence>
<protein>
    <submittedName>
        <fullName evidence="1">Thioesterase</fullName>
    </submittedName>
</protein>
<accession>A0A1V4A8L8</accession>
<comment type="caution">
    <text evidence="1">The sequence shown here is derived from an EMBL/GenBank/DDBJ whole genome shotgun (WGS) entry which is preliminary data.</text>
</comment>
<dbReference type="EMBL" id="MVFC01000011">
    <property type="protein sequence ID" value="OON78899.1"/>
    <property type="molecule type" value="Genomic_DNA"/>
</dbReference>
<reference evidence="1 2" key="1">
    <citation type="submission" date="2017-02" db="EMBL/GenBank/DDBJ databases">
        <title>Draft Genome Sequence of Streptomyces tsukubaensis F601, a Producer of the immunosuppressant tacrolimus FK506.</title>
        <authorList>
            <person name="Zong G."/>
            <person name="Zhong C."/>
            <person name="Fu J."/>
            <person name="Qin R."/>
            <person name="Cao G."/>
        </authorList>
    </citation>
    <scope>NUCLEOTIDE SEQUENCE [LARGE SCALE GENOMIC DNA]</scope>
    <source>
        <strain evidence="1 2">F601</strain>
    </source>
</reference>
<name>A0A1V4A8L8_9ACTN</name>
<dbReference type="SUPFAM" id="SSF54637">
    <property type="entry name" value="Thioesterase/thiol ester dehydrase-isomerase"/>
    <property type="match status" value="1"/>
</dbReference>
<dbReference type="InterPro" id="IPR029069">
    <property type="entry name" value="HotDog_dom_sf"/>
</dbReference>
<proteinExistence type="predicted"/>
<dbReference type="Pfam" id="PF13279">
    <property type="entry name" value="4HBT_2"/>
    <property type="match status" value="1"/>
</dbReference>
<evidence type="ECO:0000313" key="2">
    <source>
        <dbReference type="Proteomes" id="UP000190539"/>
    </source>
</evidence>
<keyword evidence="2" id="KW-1185">Reference proteome</keyword>
<dbReference type="Proteomes" id="UP000190539">
    <property type="component" value="Unassembled WGS sequence"/>
</dbReference>